<protein>
    <submittedName>
        <fullName evidence="2">Malonyl CoA-acyl carrier protein transacylase</fullName>
    </submittedName>
</protein>
<proteinExistence type="predicted"/>
<name>A0A0A8XP85_ARUDO</name>
<evidence type="ECO:0000313" key="2">
    <source>
        <dbReference type="EMBL" id="JAD14403.1"/>
    </source>
</evidence>
<accession>A0A0A8XP85</accession>
<dbReference type="EMBL" id="GBRH01283492">
    <property type="protein sequence ID" value="JAD14403.1"/>
    <property type="molecule type" value="Transcribed_RNA"/>
</dbReference>
<reference evidence="2" key="1">
    <citation type="submission" date="2014-09" db="EMBL/GenBank/DDBJ databases">
        <authorList>
            <person name="Magalhaes I.L.F."/>
            <person name="Oliveira U."/>
            <person name="Santos F.R."/>
            <person name="Vidigal T.H.D.A."/>
            <person name="Brescovit A.D."/>
            <person name="Santos A.J."/>
        </authorList>
    </citation>
    <scope>NUCLEOTIDE SEQUENCE</scope>
    <source>
        <tissue evidence="2">Shoot tissue taken approximately 20 cm above the soil surface</tissue>
    </source>
</reference>
<feature type="compositionally biased region" description="Basic residues" evidence="1">
    <location>
        <begin position="25"/>
        <end position="34"/>
    </location>
</feature>
<sequence>MASVEAIGKPGAWQRRRRREEPRSMRVRPRLRTL</sequence>
<organism evidence="2">
    <name type="scientific">Arundo donax</name>
    <name type="common">Giant reed</name>
    <name type="synonym">Donax arundinaceus</name>
    <dbReference type="NCBI Taxonomy" id="35708"/>
    <lineage>
        <taxon>Eukaryota</taxon>
        <taxon>Viridiplantae</taxon>
        <taxon>Streptophyta</taxon>
        <taxon>Embryophyta</taxon>
        <taxon>Tracheophyta</taxon>
        <taxon>Spermatophyta</taxon>
        <taxon>Magnoliopsida</taxon>
        <taxon>Liliopsida</taxon>
        <taxon>Poales</taxon>
        <taxon>Poaceae</taxon>
        <taxon>PACMAD clade</taxon>
        <taxon>Arundinoideae</taxon>
        <taxon>Arundineae</taxon>
        <taxon>Arundo</taxon>
    </lineage>
</organism>
<reference evidence="2" key="2">
    <citation type="journal article" date="2015" name="Data Brief">
        <title>Shoot transcriptome of the giant reed, Arundo donax.</title>
        <authorList>
            <person name="Barrero R.A."/>
            <person name="Guerrero F.D."/>
            <person name="Moolhuijzen P."/>
            <person name="Goolsby J.A."/>
            <person name="Tidwell J."/>
            <person name="Bellgard S.E."/>
            <person name="Bellgard M.I."/>
        </authorList>
    </citation>
    <scope>NUCLEOTIDE SEQUENCE</scope>
    <source>
        <tissue evidence="2">Shoot tissue taken approximately 20 cm above the soil surface</tissue>
    </source>
</reference>
<dbReference type="AlphaFoldDB" id="A0A0A8XP85"/>
<evidence type="ECO:0000256" key="1">
    <source>
        <dbReference type="SAM" id="MobiDB-lite"/>
    </source>
</evidence>
<feature type="region of interest" description="Disordered" evidence="1">
    <location>
        <begin position="1"/>
        <end position="34"/>
    </location>
</feature>